<dbReference type="AlphaFoldDB" id="A0A379LNP8"/>
<protein>
    <submittedName>
        <fullName evidence="1">Uncharacterized protein</fullName>
    </submittedName>
</protein>
<proteinExistence type="predicted"/>
<reference evidence="1 2" key="1">
    <citation type="submission" date="2018-06" db="EMBL/GenBank/DDBJ databases">
        <authorList>
            <consortium name="Pathogen Informatics"/>
            <person name="Doyle S."/>
        </authorList>
    </citation>
    <scope>NUCLEOTIDE SEQUENCE [LARGE SCALE GENOMIC DNA]</scope>
    <source>
        <strain evidence="1 2">NCTC10526</strain>
    </source>
</reference>
<dbReference type="RefSeq" id="WP_028860000.1">
    <property type="nucleotide sequence ID" value="NZ_CAJHAQ010000001.1"/>
</dbReference>
<keyword evidence="2" id="KW-1185">Reference proteome</keyword>
<dbReference type="EMBL" id="UGVC01000001">
    <property type="protein sequence ID" value="SUD91422.1"/>
    <property type="molecule type" value="Genomic_DNA"/>
</dbReference>
<dbReference type="Proteomes" id="UP000254123">
    <property type="component" value="Unassembled WGS sequence"/>
</dbReference>
<organism evidence="1 2">
    <name type="scientific">Psychrobacter phenylpyruvicus</name>
    <dbReference type="NCBI Taxonomy" id="29432"/>
    <lineage>
        <taxon>Bacteria</taxon>
        <taxon>Pseudomonadati</taxon>
        <taxon>Pseudomonadota</taxon>
        <taxon>Gammaproteobacteria</taxon>
        <taxon>Moraxellales</taxon>
        <taxon>Moraxellaceae</taxon>
        <taxon>Psychrobacter</taxon>
    </lineage>
</organism>
<sequence>MSDTIVAVGVPSKPIKNYENALVLSGQKQGYLIQTANNDDSFVRLLNSDLDLKYMTLRPNRYAKDGAYRVEVGGKDCSSKHGCVGIDFEYDWRSDDLEANLEAKRNSVQLLVDAGFRCIGGERHPYCTRGIEDAKLTIVSKPNNADSLTYKLREPAKIHFYQNNGTGKIAQAGLWMVLPIAIVFDLVTLPVQPMPEK</sequence>
<gene>
    <name evidence="1" type="ORF">NCTC10526_01785</name>
</gene>
<evidence type="ECO:0000313" key="2">
    <source>
        <dbReference type="Proteomes" id="UP000254123"/>
    </source>
</evidence>
<evidence type="ECO:0000313" key="1">
    <source>
        <dbReference type="EMBL" id="SUD91422.1"/>
    </source>
</evidence>
<accession>A0A379LNP8</accession>
<name>A0A379LNP8_9GAMM</name>